<dbReference type="Gene3D" id="3.40.640.10">
    <property type="entry name" value="Type I PLP-dependent aspartate aminotransferase-like (Major domain)"/>
    <property type="match status" value="1"/>
</dbReference>
<dbReference type="HOGENOM" id="CLU_016922_10_1_1"/>
<dbReference type="PANTHER" id="PTHR11986">
    <property type="entry name" value="AMINOTRANSFERASE CLASS III"/>
    <property type="match status" value="1"/>
</dbReference>
<dbReference type="InterPro" id="IPR050103">
    <property type="entry name" value="Class-III_PLP-dep_AT"/>
</dbReference>
<dbReference type="GO" id="GO:0030170">
    <property type="term" value="F:pyridoxal phosphate binding"/>
    <property type="evidence" value="ECO:0007669"/>
    <property type="project" value="InterPro"/>
</dbReference>
<dbReference type="PANTHER" id="PTHR11986:SF79">
    <property type="entry name" value="ACETYLORNITHINE AMINOTRANSFERASE, MITOCHONDRIAL"/>
    <property type="match status" value="1"/>
</dbReference>
<dbReference type="GO" id="GO:0042802">
    <property type="term" value="F:identical protein binding"/>
    <property type="evidence" value="ECO:0007669"/>
    <property type="project" value="TreeGrafter"/>
</dbReference>
<dbReference type="SUPFAM" id="SSF53383">
    <property type="entry name" value="PLP-dependent transferases"/>
    <property type="match status" value="1"/>
</dbReference>
<evidence type="ECO:0000256" key="6">
    <source>
        <dbReference type="RuleBase" id="RU003560"/>
    </source>
</evidence>
<feature type="compositionally biased region" description="Basic and acidic residues" evidence="7">
    <location>
        <begin position="27"/>
        <end position="56"/>
    </location>
</feature>
<dbReference type="InterPro" id="IPR005814">
    <property type="entry name" value="Aminotrans_3"/>
</dbReference>
<dbReference type="Gene3D" id="3.90.1150.10">
    <property type="entry name" value="Aspartate Aminotransferase, domain 1"/>
    <property type="match status" value="1"/>
</dbReference>
<dbReference type="CDD" id="cd00610">
    <property type="entry name" value="OAT_like"/>
    <property type="match status" value="1"/>
</dbReference>
<dbReference type="GO" id="GO:0008483">
    <property type="term" value="F:transaminase activity"/>
    <property type="evidence" value="ECO:0007669"/>
    <property type="project" value="UniProtKB-KW"/>
</dbReference>
<keyword evidence="4" id="KW-0808">Transferase</keyword>
<protein>
    <recommendedName>
        <fullName evidence="10">4-aminobutyrate aminotransferase</fullName>
    </recommendedName>
</protein>
<keyword evidence="5 6" id="KW-0663">Pyridoxal phosphate</keyword>
<evidence type="ECO:0008006" key="10">
    <source>
        <dbReference type="Google" id="ProtNLM"/>
    </source>
</evidence>
<dbReference type="Pfam" id="PF00202">
    <property type="entry name" value="Aminotran_3"/>
    <property type="match status" value="1"/>
</dbReference>
<accession>A0A0C3LC26</accession>
<dbReference type="InterPro" id="IPR049704">
    <property type="entry name" value="Aminotrans_3_PPA_site"/>
</dbReference>
<dbReference type="FunFam" id="3.40.640.10:FF:000013">
    <property type="entry name" value="4-aminobutyrate aminotransferase"/>
    <property type="match status" value="1"/>
</dbReference>
<keyword evidence="3" id="KW-0032">Aminotransferase</keyword>
<dbReference type="InterPro" id="IPR015422">
    <property type="entry name" value="PyrdxlP-dep_Trfase_small"/>
</dbReference>
<evidence type="ECO:0000256" key="5">
    <source>
        <dbReference type="ARBA" id="ARBA00022898"/>
    </source>
</evidence>
<comment type="similarity">
    <text evidence="2 6">Belongs to the class-III pyridoxal-phosphate-dependent aminotransferase family.</text>
</comment>
<comment type="cofactor">
    <cofactor evidence="1">
        <name>pyridoxal 5'-phosphate</name>
        <dbReference type="ChEBI" id="CHEBI:597326"/>
    </cofactor>
</comment>
<dbReference type="Proteomes" id="UP000054248">
    <property type="component" value="Unassembled WGS sequence"/>
</dbReference>
<evidence type="ECO:0000256" key="3">
    <source>
        <dbReference type="ARBA" id="ARBA00022576"/>
    </source>
</evidence>
<keyword evidence="9" id="KW-1185">Reference proteome</keyword>
<evidence type="ECO:0000256" key="7">
    <source>
        <dbReference type="SAM" id="MobiDB-lite"/>
    </source>
</evidence>
<sequence>MALSGVISKFKSYPYLRKASSNTAPEHSGENKGRDKRWEKGGEVVGDDRAERKPNFTRDAGSCSDTVIKSGKGSYVETEDGRKLLDFTCGIAVTNLGHCHPKVSEAAAKQCMTLVHGQCSVAFHNPYLQLIDQLLPLMPHPSLDTFFFWNSGAEAVEASIKLARTATGRQNVIVMQGGYHGRTFGTMGLTRSKTIYSERVGPLMPGVFVTPFPFWHQMGLPQSTPEEELVRQCLFQLDMVLKQQTTAADTAAILIEPVIGEGGYIPAPASFLQGLRKICDQHGILLIHDEVQCGFGRTGKMFYSEYSGVRPDIMVMAKGLANGFPLSAIVSQKAIMDKMAPGTMGGTYAGNAVSCAAAVAVTKAFEEEKILQNVQARSKQLFAALEDFRKEPEIASVLIDVRGKGLMVGAEFGSPAVQAQGSDNNAGAAAKLPSKFASRVSAKCMERGMLLLTTSVFEVVRFMPPLNISEADMRKGIEIFKDAVREVVREG</sequence>
<name>A0A0C3LC26_9AGAM</name>
<dbReference type="PROSITE" id="PS00600">
    <property type="entry name" value="AA_TRANSFER_CLASS_3"/>
    <property type="match status" value="1"/>
</dbReference>
<dbReference type="InterPro" id="IPR015421">
    <property type="entry name" value="PyrdxlP-dep_Trfase_major"/>
</dbReference>
<evidence type="ECO:0000313" key="8">
    <source>
        <dbReference type="EMBL" id="KIO19042.1"/>
    </source>
</evidence>
<evidence type="ECO:0000256" key="4">
    <source>
        <dbReference type="ARBA" id="ARBA00022679"/>
    </source>
</evidence>
<dbReference type="EMBL" id="KN823244">
    <property type="protein sequence ID" value="KIO19042.1"/>
    <property type="molecule type" value="Genomic_DNA"/>
</dbReference>
<evidence type="ECO:0000313" key="9">
    <source>
        <dbReference type="Proteomes" id="UP000054248"/>
    </source>
</evidence>
<dbReference type="STRING" id="1051891.A0A0C3LC26"/>
<organism evidence="8 9">
    <name type="scientific">Tulasnella calospora MUT 4182</name>
    <dbReference type="NCBI Taxonomy" id="1051891"/>
    <lineage>
        <taxon>Eukaryota</taxon>
        <taxon>Fungi</taxon>
        <taxon>Dikarya</taxon>
        <taxon>Basidiomycota</taxon>
        <taxon>Agaricomycotina</taxon>
        <taxon>Agaricomycetes</taxon>
        <taxon>Cantharellales</taxon>
        <taxon>Tulasnellaceae</taxon>
        <taxon>Tulasnella</taxon>
    </lineage>
</organism>
<proteinExistence type="inferred from homology"/>
<dbReference type="AlphaFoldDB" id="A0A0C3LC26"/>
<feature type="region of interest" description="Disordered" evidence="7">
    <location>
        <begin position="18"/>
        <end position="60"/>
    </location>
</feature>
<gene>
    <name evidence="8" type="ORF">M407DRAFT_16176</name>
</gene>
<reference evidence="8 9" key="1">
    <citation type="submission" date="2014-04" db="EMBL/GenBank/DDBJ databases">
        <authorList>
            <consortium name="DOE Joint Genome Institute"/>
            <person name="Kuo A."/>
            <person name="Girlanda M."/>
            <person name="Perotto S."/>
            <person name="Kohler A."/>
            <person name="Nagy L.G."/>
            <person name="Floudas D."/>
            <person name="Copeland A."/>
            <person name="Barry K.W."/>
            <person name="Cichocki N."/>
            <person name="Veneault-Fourrey C."/>
            <person name="LaButti K."/>
            <person name="Lindquist E.A."/>
            <person name="Lipzen A."/>
            <person name="Lundell T."/>
            <person name="Morin E."/>
            <person name="Murat C."/>
            <person name="Sun H."/>
            <person name="Tunlid A."/>
            <person name="Henrissat B."/>
            <person name="Grigoriev I.V."/>
            <person name="Hibbett D.S."/>
            <person name="Martin F."/>
            <person name="Nordberg H.P."/>
            <person name="Cantor M.N."/>
            <person name="Hua S.X."/>
        </authorList>
    </citation>
    <scope>NUCLEOTIDE SEQUENCE [LARGE SCALE GENOMIC DNA]</scope>
    <source>
        <strain evidence="8 9">MUT 4182</strain>
    </source>
</reference>
<evidence type="ECO:0000256" key="1">
    <source>
        <dbReference type="ARBA" id="ARBA00001933"/>
    </source>
</evidence>
<dbReference type="OrthoDB" id="10260828at2759"/>
<reference evidence="9" key="2">
    <citation type="submission" date="2015-01" db="EMBL/GenBank/DDBJ databases">
        <title>Evolutionary Origins and Diversification of the Mycorrhizal Mutualists.</title>
        <authorList>
            <consortium name="DOE Joint Genome Institute"/>
            <consortium name="Mycorrhizal Genomics Consortium"/>
            <person name="Kohler A."/>
            <person name="Kuo A."/>
            <person name="Nagy L.G."/>
            <person name="Floudas D."/>
            <person name="Copeland A."/>
            <person name="Barry K.W."/>
            <person name="Cichocki N."/>
            <person name="Veneault-Fourrey C."/>
            <person name="LaButti K."/>
            <person name="Lindquist E.A."/>
            <person name="Lipzen A."/>
            <person name="Lundell T."/>
            <person name="Morin E."/>
            <person name="Murat C."/>
            <person name="Riley R."/>
            <person name="Ohm R."/>
            <person name="Sun H."/>
            <person name="Tunlid A."/>
            <person name="Henrissat B."/>
            <person name="Grigoriev I.V."/>
            <person name="Hibbett D.S."/>
            <person name="Martin F."/>
        </authorList>
    </citation>
    <scope>NUCLEOTIDE SEQUENCE [LARGE SCALE GENOMIC DNA]</scope>
    <source>
        <strain evidence="9">MUT 4182</strain>
    </source>
</reference>
<dbReference type="InterPro" id="IPR015424">
    <property type="entry name" value="PyrdxlP-dep_Trfase"/>
</dbReference>
<evidence type="ECO:0000256" key="2">
    <source>
        <dbReference type="ARBA" id="ARBA00008954"/>
    </source>
</evidence>